<dbReference type="RefSeq" id="WP_413778850.1">
    <property type="nucleotide sequence ID" value="NZ_JAUOZS010000001.1"/>
</dbReference>
<sequence>MRTFVKKMAQCLADIGTSCPYTIVGKKIVQSARGKQSRTDKVNNDRENELAARVKTGRNVTLIGIFCPFFWFALFSGAPANEVYFNAVHSGIVVAIGLAIMLKTRMDLTEEQRRHK</sequence>
<feature type="transmembrane region" description="Helical" evidence="1">
    <location>
        <begin position="60"/>
        <end position="78"/>
    </location>
</feature>
<evidence type="ECO:0000313" key="2">
    <source>
        <dbReference type="EMBL" id="MDT8900300.1"/>
    </source>
</evidence>
<proteinExistence type="predicted"/>
<protein>
    <submittedName>
        <fullName evidence="2">Uncharacterized protein</fullName>
    </submittedName>
</protein>
<evidence type="ECO:0000313" key="3">
    <source>
        <dbReference type="Proteomes" id="UP001254848"/>
    </source>
</evidence>
<reference evidence="2 3" key="1">
    <citation type="submission" date="2023-07" db="EMBL/GenBank/DDBJ databases">
        <title>The novel representative of Negativicutes class, Anaeroselena agilis gen. nov. sp. nov.</title>
        <authorList>
            <person name="Prokofeva M.I."/>
            <person name="Elcheninov A.G."/>
            <person name="Klyukina A."/>
            <person name="Kublanov I.V."/>
            <person name="Frolov E.N."/>
            <person name="Podosokorskaya O.A."/>
        </authorList>
    </citation>
    <scope>NUCLEOTIDE SEQUENCE [LARGE SCALE GENOMIC DNA]</scope>
    <source>
        <strain evidence="2 3">4137-cl</strain>
    </source>
</reference>
<feature type="transmembrane region" description="Helical" evidence="1">
    <location>
        <begin position="84"/>
        <end position="104"/>
    </location>
</feature>
<organism evidence="2 3">
    <name type="scientific">Anaeroselena agilis</name>
    <dbReference type="NCBI Taxonomy" id="3063788"/>
    <lineage>
        <taxon>Bacteria</taxon>
        <taxon>Bacillati</taxon>
        <taxon>Bacillota</taxon>
        <taxon>Negativicutes</taxon>
        <taxon>Acetonemataceae</taxon>
        <taxon>Anaeroselena</taxon>
    </lineage>
</organism>
<dbReference type="Proteomes" id="UP001254848">
    <property type="component" value="Unassembled WGS sequence"/>
</dbReference>
<keyword evidence="1" id="KW-1133">Transmembrane helix</keyword>
<keyword evidence="1" id="KW-0812">Transmembrane</keyword>
<name>A0ABU3NTZ7_9FIRM</name>
<comment type="caution">
    <text evidence="2">The sequence shown here is derived from an EMBL/GenBank/DDBJ whole genome shotgun (WGS) entry which is preliminary data.</text>
</comment>
<keyword evidence="3" id="KW-1185">Reference proteome</keyword>
<accession>A0ABU3NTZ7</accession>
<keyword evidence="1" id="KW-0472">Membrane</keyword>
<dbReference type="EMBL" id="JAUOZS010000001">
    <property type="protein sequence ID" value="MDT8900300.1"/>
    <property type="molecule type" value="Genomic_DNA"/>
</dbReference>
<gene>
    <name evidence="2" type="ORF">Q4T40_03480</name>
</gene>
<evidence type="ECO:0000256" key="1">
    <source>
        <dbReference type="SAM" id="Phobius"/>
    </source>
</evidence>